<evidence type="ECO:0000256" key="3">
    <source>
        <dbReference type="ARBA" id="ARBA00023136"/>
    </source>
</evidence>
<keyword evidence="5" id="KW-0998">Cell outer membrane</keyword>
<evidence type="ECO:0000313" key="10">
    <source>
        <dbReference type="Proteomes" id="UP000235347"/>
    </source>
</evidence>
<accession>A0A2N7VYV7</accession>
<feature type="compositionally biased region" description="Polar residues" evidence="7">
    <location>
        <begin position="49"/>
        <end position="62"/>
    </location>
</feature>
<name>A0A2N7VYV7_9BURK</name>
<feature type="chain" id="PRO_5014627185" description="Lipoprotein" evidence="8">
    <location>
        <begin position="24"/>
        <end position="99"/>
    </location>
</feature>
<evidence type="ECO:0008006" key="11">
    <source>
        <dbReference type="Google" id="ProtNLM"/>
    </source>
</evidence>
<feature type="region of interest" description="Disordered" evidence="7">
    <location>
        <begin position="29"/>
        <end position="99"/>
    </location>
</feature>
<keyword evidence="6" id="KW-0449">Lipoprotein</keyword>
<comment type="caution">
    <text evidence="9">The sequence shown here is derived from an EMBL/GenBank/DDBJ whole genome shotgun (WGS) entry which is preliminary data.</text>
</comment>
<keyword evidence="4" id="KW-0564">Palmitate</keyword>
<dbReference type="GO" id="GO:0009279">
    <property type="term" value="C:cell outer membrane"/>
    <property type="evidence" value="ECO:0007669"/>
    <property type="project" value="UniProtKB-SubCell"/>
</dbReference>
<evidence type="ECO:0000256" key="8">
    <source>
        <dbReference type="SAM" id="SignalP"/>
    </source>
</evidence>
<sequence>MRVVFRMSAIVAALAVATSVALTGCGQRGPLYLPSVPPLPEKPALRTEPSASDASAHSQGASDANAPLTLAPADSLGAAPGAKRPTPAANAASSPASDQ</sequence>
<dbReference type="Proteomes" id="UP000235347">
    <property type="component" value="Unassembled WGS sequence"/>
</dbReference>
<protein>
    <recommendedName>
        <fullName evidence="11">Lipoprotein</fullName>
    </recommendedName>
</protein>
<keyword evidence="10" id="KW-1185">Reference proteome</keyword>
<comment type="subcellular location">
    <subcellularLocation>
        <location evidence="1">Cell outer membrane</location>
        <topology evidence="1">Lipid-anchor</topology>
    </subcellularLocation>
</comment>
<reference evidence="9 10" key="1">
    <citation type="submission" date="2018-01" db="EMBL/GenBank/DDBJ databases">
        <title>Whole genome analyses suggest that Burkholderia sensu lato contains two further novel genera in the rhizoxinica-symbiotica group Mycetohabitans gen. nov., and Trinickia gen. nov.: implications for the evolution of diazotrophy and nodulation in the Burkholderiaceae.</title>
        <authorList>
            <person name="Estrada-de los Santos P."/>
            <person name="Palmer M."/>
            <person name="Chavez-Ramirez B."/>
            <person name="Beukes C."/>
            <person name="Steenkamp E.T."/>
            <person name="Hirsch A.M."/>
            <person name="Manyaka P."/>
            <person name="Maluk M."/>
            <person name="Lafos M."/>
            <person name="Crook M."/>
            <person name="Gross E."/>
            <person name="Simon M.F."/>
            <person name="Bueno dos Reis Junior F."/>
            <person name="Poole P.S."/>
            <person name="Venter S.N."/>
            <person name="James E.K."/>
        </authorList>
    </citation>
    <scope>NUCLEOTIDE SEQUENCE [LARGE SCALE GENOMIC DNA]</scope>
    <source>
        <strain evidence="9 10">GP25-8</strain>
    </source>
</reference>
<dbReference type="Pfam" id="PF13627">
    <property type="entry name" value="LptM_cons"/>
    <property type="match status" value="1"/>
</dbReference>
<evidence type="ECO:0000256" key="1">
    <source>
        <dbReference type="ARBA" id="ARBA00004459"/>
    </source>
</evidence>
<evidence type="ECO:0000256" key="4">
    <source>
        <dbReference type="ARBA" id="ARBA00023139"/>
    </source>
</evidence>
<dbReference type="RefSeq" id="WP_102611066.1">
    <property type="nucleotide sequence ID" value="NZ_CADIKD010000014.1"/>
</dbReference>
<organism evidence="9 10">
    <name type="scientific">Trinickia soli</name>
    <dbReference type="NCBI Taxonomy" id="380675"/>
    <lineage>
        <taxon>Bacteria</taxon>
        <taxon>Pseudomonadati</taxon>
        <taxon>Pseudomonadota</taxon>
        <taxon>Betaproteobacteria</taxon>
        <taxon>Burkholderiales</taxon>
        <taxon>Burkholderiaceae</taxon>
        <taxon>Trinickia</taxon>
    </lineage>
</organism>
<feature type="signal peptide" evidence="8">
    <location>
        <begin position="1"/>
        <end position="23"/>
    </location>
</feature>
<dbReference type="InterPro" id="IPR032831">
    <property type="entry name" value="LptM_cons"/>
</dbReference>
<evidence type="ECO:0000256" key="7">
    <source>
        <dbReference type="SAM" id="MobiDB-lite"/>
    </source>
</evidence>
<proteinExistence type="predicted"/>
<dbReference type="EMBL" id="PNYB01000014">
    <property type="protein sequence ID" value="PMS22334.1"/>
    <property type="molecule type" value="Genomic_DNA"/>
</dbReference>
<keyword evidence="3" id="KW-0472">Membrane</keyword>
<feature type="compositionally biased region" description="Low complexity" evidence="7">
    <location>
        <begin position="85"/>
        <end position="99"/>
    </location>
</feature>
<gene>
    <name evidence="9" type="ORF">C0Z19_17330</name>
</gene>
<evidence type="ECO:0000313" key="9">
    <source>
        <dbReference type="EMBL" id="PMS22334.1"/>
    </source>
</evidence>
<dbReference type="PROSITE" id="PS51257">
    <property type="entry name" value="PROKAR_LIPOPROTEIN"/>
    <property type="match status" value="1"/>
</dbReference>
<evidence type="ECO:0000256" key="2">
    <source>
        <dbReference type="ARBA" id="ARBA00022729"/>
    </source>
</evidence>
<keyword evidence="2 8" id="KW-0732">Signal</keyword>
<evidence type="ECO:0000256" key="6">
    <source>
        <dbReference type="ARBA" id="ARBA00023288"/>
    </source>
</evidence>
<dbReference type="NCBIfam" id="NF047847">
    <property type="entry name" value="SS_mature_LptM"/>
    <property type="match status" value="1"/>
</dbReference>
<evidence type="ECO:0000256" key="5">
    <source>
        <dbReference type="ARBA" id="ARBA00023237"/>
    </source>
</evidence>
<dbReference type="AlphaFoldDB" id="A0A2N7VYV7"/>